<proteinExistence type="inferred from homology"/>
<evidence type="ECO:0000313" key="4">
    <source>
        <dbReference type="EMBL" id="MDV6264899.1"/>
    </source>
</evidence>
<protein>
    <submittedName>
        <fullName evidence="4">Asp23/Gls24 family envelope stress response protein</fullName>
    </submittedName>
</protein>
<comment type="similarity">
    <text evidence="1">Belongs to the asp23 family.</text>
</comment>
<dbReference type="Proteomes" id="UP001185755">
    <property type="component" value="Unassembled WGS sequence"/>
</dbReference>
<evidence type="ECO:0000313" key="5">
    <source>
        <dbReference type="Proteomes" id="UP001185755"/>
    </source>
</evidence>
<comment type="caution">
    <text evidence="4">The sequence shown here is derived from an EMBL/GenBank/DDBJ whole genome shotgun (WGS) entry which is preliminary data.</text>
</comment>
<organism evidence="4 5">
    <name type="scientific">Rhodococcoides yunnanense</name>
    <dbReference type="NCBI Taxonomy" id="278209"/>
    <lineage>
        <taxon>Bacteria</taxon>
        <taxon>Bacillati</taxon>
        <taxon>Actinomycetota</taxon>
        <taxon>Actinomycetes</taxon>
        <taxon>Mycobacteriales</taxon>
        <taxon>Nocardiaceae</taxon>
        <taxon>Rhodococcoides</taxon>
    </lineage>
</organism>
<feature type="transmembrane region" description="Helical" evidence="3">
    <location>
        <begin position="193"/>
        <end position="214"/>
    </location>
</feature>
<keyword evidence="3" id="KW-1133">Transmembrane helix</keyword>
<reference evidence="4 5" key="1">
    <citation type="submission" date="2023-10" db="EMBL/GenBank/DDBJ databases">
        <title>Development of a sustainable strategy for remediation of hydrocarbon-contaminated territories based on the waste exchange concept.</title>
        <authorList>
            <person name="Krivoruchko A."/>
        </authorList>
    </citation>
    <scope>NUCLEOTIDE SEQUENCE [LARGE SCALE GENOMIC DNA]</scope>
    <source>
        <strain evidence="4 5">IEGM 1323</strain>
    </source>
</reference>
<keyword evidence="5" id="KW-1185">Reference proteome</keyword>
<feature type="region of interest" description="Disordered" evidence="2">
    <location>
        <begin position="1"/>
        <end position="21"/>
    </location>
</feature>
<evidence type="ECO:0000256" key="3">
    <source>
        <dbReference type="SAM" id="Phobius"/>
    </source>
</evidence>
<keyword evidence="3" id="KW-0812">Transmembrane</keyword>
<dbReference type="RefSeq" id="WP_317566895.1">
    <property type="nucleotide sequence ID" value="NZ_JAWLJX010000022.1"/>
</dbReference>
<name>A0ABU4BL15_9NOCA</name>
<evidence type="ECO:0000256" key="2">
    <source>
        <dbReference type="SAM" id="MobiDB-lite"/>
    </source>
</evidence>
<dbReference type="InterPro" id="IPR005531">
    <property type="entry name" value="Asp23"/>
</dbReference>
<dbReference type="PANTHER" id="PTHR34297">
    <property type="entry name" value="HYPOTHETICAL CYTOSOLIC PROTEIN-RELATED"/>
    <property type="match status" value="1"/>
</dbReference>
<evidence type="ECO:0000256" key="1">
    <source>
        <dbReference type="ARBA" id="ARBA00005721"/>
    </source>
</evidence>
<dbReference type="EMBL" id="JAWLJX010000022">
    <property type="protein sequence ID" value="MDV6264899.1"/>
    <property type="molecule type" value="Genomic_DNA"/>
</dbReference>
<accession>A0ABU4BL15</accession>
<dbReference type="Pfam" id="PF03780">
    <property type="entry name" value="Asp23"/>
    <property type="match status" value="1"/>
</dbReference>
<keyword evidence="3" id="KW-0472">Membrane</keyword>
<gene>
    <name evidence="4" type="ORF">R3P96_26495</name>
</gene>
<sequence>MTTQAASDEVSDDPGSRGSVEIKDRAISRTAIAAALKDPRVTRTTGGLSRLTGRELPRADVTLGADTIAVNLYIGVRWPSQITEVTQAVHAAVEEALATMTGLHVHRVNVLVSDTTLDRSDRAPTTDVASQTVSPRPPTAGPAAMPVALLFGFLLLGVAFVAGREFLIAHGTIGGSPWIADAIGWVARLHWQSWMIAAAIGAAVVGSLLVFVGVKPRTRTHSGLGGGTPTVWATPTDIARLCSAAAQSTRGVTDAHTVVTRKKIELRVERDPAFDVDSVDAAVREALAPVLSVTSDGRRSTVKHSVAPPTRVS</sequence>
<feature type="transmembrane region" description="Helical" evidence="3">
    <location>
        <begin position="143"/>
        <end position="162"/>
    </location>
</feature>